<accession>A0A7G8PQE6</accession>
<organism evidence="2 3">
    <name type="scientific">Mycolicibacterium fluoranthenivorans</name>
    <dbReference type="NCBI Taxonomy" id="258505"/>
    <lineage>
        <taxon>Bacteria</taxon>
        <taxon>Bacillati</taxon>
        <taxon>Actinomycetota</taxon>
        <taxon>Actinomycetes</taxon>
        <taxon>Mycobacteriales</taxon>
        <taxon>Mycobacteriaceae</taxon>
        <taxon>Mycolicibacterium</taxon>
    </lineage>
</organism>
<proteinExistence type="predicted"/>
<dbReference type="EMBL" id="CP059895">
    <property type="protein sequence ID" value="QNJ96562.1"/>
    <property type="molecule type" value="Genomic_DNA"/>
</dbReference>
<sequence>MRGNESAKQKRSAMTHAATDPTVDAEGPNSGEDDGAGADERPDDSSQRRSAVDPAIARAGAAVKARRELLGYSGRRLQDEEVIGQSNLVAFEAGRQWPRESTRAKLESVLKFPAGTITRIRQGGPVPTELVDAAETMTSDTVPVSIFVDALKLTLGDIQDHASKLPSPSAPTFTGEAAALLNKLRQVQATATDAARTTKGPGIALLLSDVRRTYSDLIIRASRAPDAALGHRLYAARHLAELTVEETANAAGVDAQTIADAEADRPIPAAAAAALETLVAQLTRR</sequence>
<dbReference type="SUPFAM" id="SSF47413">
    <property type="entry name" value="lambda repressor-like DNA-binding domains"/>
    <property type="match status" value="1"/>
</dbReference>
<dbReference type="RefSeq" id="WP_187099652.1">
    <property type="nucleotide sequence ID" value="NZ_CP059895.1"/>
</dbReference>
<dbReference type="GO" id="GO:0003677">
    <property type="term" value="F:DNA binding"/>
    <property type="evidence" value="ECO:0007669"/>
    <property type="project" value="InterPro"/>
</dbReference>
<evidence type="ECO:0000313" key="3">
    <source>
        <dbReference type="Proteomes" id="UP000515498"/>
    </source>
</evidence>
<feature type="compositionally biased region" description="Basic and acidic residues" evidence="1">
    <location>
        <begin position="38"/>
        <end position="51"/>
    </location>
</feature>
<reference evidence="2 3" key="1">
    <citation type="submission" date="2020-07" db="EMBL/GenBank/DDBJ databases">
        <title>Draft genome sequence of four isobutane-metabolizing strains capable of cometabolically degrading diverse ether contaminants.</title>
        <authorList>
            <person name="Chen W."/>
            <person name="Faulkner N."/>
            <person name="Smith C."/>
            <person name="Hyman M."/>
        </authorList>
    </citation>
    <scope>NUCLEOTIDE SEQUENCE [LARGE SCALE GENOMIC DNA]</scope>
    <source>
        <strain evidence="2 3">2A</strain>
        <plasmid evidence="2 3">unnamed1</plasmid>
    </source>
</reference>
<keyword evidence="2" id="KW-0614">Plasmid</keyword>
<dbReference type="KEGG" id="mflu:HZU40_34120"/>
<dbReference type="Gene3D" id="1.10.260.40">
    <property type="entry name" value="lambda repressor-like DNA-binding domains"/>
    <property type="match status" value="1"/>
</dbReference>
<protein>
    <submittedName>
        <fullName evidence="2">Transcriptional regulator</fullName>
    </submittedName>
</protein>
<gene>
    <name evidence="2" type="ORF">HZU40_34120</name>
</gene>
<evidence type="ECO:0000313" key="2">
    <source>
        <dbReference type="EMBL" id="QNJ96562.1"/>
    </source>
</evidence>
<evidence type="ECO:0000256" key="1">
    <source>
        <dbReference type="SAM" id="MobiDB-lite"/>
    </source>
</evidence>
<dbReference type="Proteomes" id="UP000515498">
    <property type="component" value="Plasmid unnamed1"/>
</dbReference>
<name>A0A7G8PQE6_9MYCO</name>
<dbReference type="InterPro" id="IPR010982">
    <property type="entry name" value="Lambda_DNA-bd_dom_sf"/>
</dbReference>
<dbReference type="AlphaFoldDB" id="A0A7G8PQE6"/>
<geneLocation type="plasmid" evidence="2 3">
    <name>unnamed1</name>
</geneLocation>
<feature type="region of interest" description="Disordered" evidence="1">
    <location>
        <begin position="1"/>
        <end position="55"/>
    </location>
</feature>